<dbReference type="EMBL" id="BKCJ011026239">
    <property type="protein sequence ID" value="GFC69842.1"/>
    <property type="molecule type" value="Genomic_DNA"/>
</dbReference>
<reference evidence="1" key="1">
    <citation type="journal article" date="2019" name="Sci. Rep.">
        <title>Draft genome of Tanacetum cinerariifolium, the natural source of mosquito coil.</title>
        <authorList>
            <person name="Yamashiro T."/>
            <person name="Shiraishi A."/>
            <person name="Satake H."/>
            <person name="Nakayama K."/>
        </authorList>
    </citation>
    <scope>NUCLEOTIDE SEQUENCE</scope>
</reference>
<dbReference type="AlphaFoldDB" id="A0A699QHZ9"/>
<accession>A0A699QHZ9</accession>
<feature type="non-terminal residue" evidence="1">
    <location>
        <position position="213"/>
    </location>
</feature>
<protein>
    <submittedName>
        <fullName evidence="1">Uncharacterized protein</fullName>
    </submittedName>
</protein>
<name>A0A699QHZ9_TANCI</name>
<comment type="caution">
    <text evidence="1">The sequence shown here is derived from an EMBL/GenBank/DDBJ whole genome shotgun (WGS) entry which is preliminary data.</text>
</comment>
<gene>
    <name evidence="1" type="ORF">Tci_841812</name>
</gene>
<organism evidence="1">
    <name type="scientific">Tanacetum cinerariifolium</name>
    <name type="common">Dalmatian daisy</name>
    <name type="synonym">Chrysanthemum cinerariifolium</name>
    <dbReference type="NCBI Taxonomy" id="118510"/>
    <lineage>
        <taxon>Eukaryota</taxon>
        <taxon>Viridiplantae</taxon>
        <taxon>Streptophyta</taxon>
        <taxon>Embryophyta</taxon>
        <taxon>Tracheophyta</taxon>
        <taxon>Spermatophyta</taxon>
        <taxon>Magnoliopsida</taxon>
        <taxon>eudicotyledons</taxon>
        <taxon>Gunneridae</taxon>
        <taxon>Pentapetalae</taxon>
        <taxon>asterids</taxon>
        <taxon>campanulids</taxon>
        <taxon>Asterales</taxon>
        <taxon>Asteraceae</taxon>
        <taxon>Asteroideae</taxon>
        <taxon>Anthemideae</taxon>
        <taxon>Anthemidinae</taxon>
        <taxon>Tanacetum</taxon>
    </lineage>
</organism>
<sequence length="213" mass="22368">MRHLQSVGPASAGNASFAMARYQGALRSGASGNTRCAGLRLSITVCRSGRAVQDRFVSVAQSVHTPVFIHLWSYRLTSAWPVAAVLRPWLDAGNAPGGHAHHAQGMPICLDDGRRADLLHVAAACLAVFIGAPGVGSCGVWRGAWQHRRGHECSGSDGRARSWQADDVGLSWPVQPRRHQQCAVDDPAAVARRIAPGGGLCGGGVDCRLAALA</sequence>
<proteinExistence type="predicted"/>
<evidence type="ECO:0000313" key="1">
    <source>
        <dbReference type="EMBL" id="GFC69842.1"/>
    </source>
</evidence>